<keyword evidence="2" id="KW-1185">Reference proteome</keyword>
<name>A0A0V1IUQ2_TRIPS</name>
<protein>
    <submittedName>
        <fullName evidence="1">Uncharacterized protein</fullName>
    </submittedName>
</protein>
<dbReference type="EMBL" id="JYDS01000083">
    <property type="protein sequence ID" value="KRZ26558.1"/>
    <property type="molecule type" value="Genomic_DNA"/>
</dbReference>
<organism evidence="1 2">
    <name type="scientific">Trichinella pseudospiralis</name>
    <name type="common">Parasitic roundworm</name>
    <dbReference type="NCBI Taxonomy" id="6337"/>
    <lineage>
        <taxon>Eukaryota</taxon>
        <taxon>Metazoa</taxon>
        <taxon>Ecdysozoa</taxon>
        <taxon>Nematoda</taxon>
        <taxon>Enoplea</taxon>
        <taxon>Dorylaimia</taxon>
        <taxon>Trichinellida</taxon>
        <taxon>Trichinellidae</taxon>
        <taxon>Trichinella</taxon>
    </lineage>
</organism>
<sequence length="71" mass="8124">MENKEIENCADTIINKCYELKLMIAVKTGSYSNRTICPDSLMVVPVGNMEFEKRKFGQADESTFVNLHQHL</sequence>
<proteinExistence type="predicted"/>
<reference evidence="1 2" key="1">
    <citation type="submission" date="2015-01" db="EMBL/GenBank/DDBJ databases">
        <title>Evolution of Trichinella species and genotypes.</title>
        <authorList>
            <person name="Korhonen P.K."/>
            <person name="Edoardo P."/>
            <person name="Giuseppe L.R."/>
            <person name="Gasser R.B."/>
        </authorList>
    </citation>
    <scope>NUCLEOTIDE SEQUENCE [LARGE SCALE GENOMIC DNA]</scope>
    <source>
        <strain evidence="1">ISS588</strain>
    </source>
</reference>
<gene>
    <name evidence="1" type="ORF">T4B_14107</name>
</gene>
<accession>A0A0V1IUQ2</accession>
<dbReference type="AlphaFoldDB" id="A0A0V1IUQ2"/>
<dbReference type="Proteomes" id="UP000054805">
    <property type="component" value="Unassembled WGS sequence"/>
</dbReference>
<evidence type="ECO:0000313" key="1">
    <source>
        <dbReference type="EMBL" id="KRZ26558.1"/>
    </source>
</evidence>
<comment type="caution">
    <text evidence="1">The sequence shown here is derived from an EMBL/GenBank/DDBJ whole genome shotgun (WGS) entry which is preliminary data.</text>
</comment>
<evidence type="ECO:0000313" key="2">
    <source>
        <dbReference type="Proteomes" id="UP000054805"/>
    </source>
</evidence>